<protein>
    <submittedName>
        <fullName evidence="1">Uncharacterized protein</fullName>
    </submittedName>
</protein>
<name>A0A3M7LMQ5_VIBAN</name>
<gene>
    <name evidence="1" type="ORF">DYL72_10455</name>
</gene>
<evidence type="ECO:0000313" key="2">
    <source>
        <dbReference type="Proteomes" id="UP000256923"/>
    </source>
</evidence>
<dbReference type="Proteomes" id="UP000256923">
    <property type="component" value="Chromosome 1"/>
</dbReference>
<evidence type="ECO:0000313" key="1">
    <source>
        <dbReference type="EMBL" id="AZS25386.1"/>
    </source>
</evidence>
<proteinExistence type="predicted"/>
<accession>A0A3M7LMQ5</accession>
<dbReference type="EMBL" id="CP034672">
    <property type="protein sequence ID" value="AZS25386.1"/>
    <property type="molecule type" value="Genomic_DNA"/>
</dbReference>
<sequence>MESCAYFQPLNAALSSEQRYHKTQPYHRKHKTQRWNEKCHALGICLKRFVRALLTLQVY</sequence>
<organism evidence="1 2">
    <name type="scientific">Vibrio anguillarum</name>
    <name type="common">Listonella anguillarum</name>
    <dbReference type="NCBI Taxonomy" id="55601"/>
    <lineage>
        <taxon>Bacteria</taxon>
        <taxon>Pseudomonadati</taxon>
        <taxon>Pseudomonadota</taxon>
        <taxon>Gammaproteobacteria</taxon>
        <taxon>Vibrionales</taxon>
        <taxon>Vibrionaceae</taxon>
        <taxon>Vibrio</taxon>
    </lineage>
</organism>
<dbReference type="AlphaFoldDB" id="A0A3M7LMQ5"/>
<reference evidence="1 2" key="1">
    <citation type="submission" date="2018-12" db="EMBL/GenBank/DDBJ databases">
        <title>Characterization and Draft Genome of Vibrio anguillarum J360 Marine Pathogen Isolated from an Outbreak in Lumpfish (Cyclopterus lumpus).</title>
        <authorList>
            <person name="Vasquez J.I."/>
            <person name="Cao T."/>
            <person name="Chakraborty S."/>
            <person name="Gnanagobal H."/>
            <person name="Wescot J."/>
            <person name="Boyce D."/>
            <person name="Santander J."/>
        </authorList>
    </citation>
    <scope>NUCLEOTIDE SEQUENCE [LARGE SCALE GENOMIC DNA]</scope>
    <source>
        <strain evidence="1 2">J360</strain>
    </source>
</reference>